<evidence type="ECO:0000256" key="4">
    <source>
        <dbReference type="ARBA" id="ARBA00022741"/>
    </source>
</evidence>
<gene>
    <name evidence="16" type="ORF">GCM10007209_28140</name>
</gene>
<evidence type="ECO:0000256" key="14">
    <source>
        <dbReference type="SAM" id="MobiDB-lite"/>
    </source>
</evidence>
<dbReference type="EC" id="7.5.2.13" evidence="13"/>
<dbReference type="GO" id="GO:0055052">
    <property type="term" value="C:ATP-binding cassette (ABC) transporter complex, substrate-binding subunit-containing"/>
    <property type="evidence" value="ECO:0007669"/>
    <property type="project" value="TreeGrafter"/>
</dbReference>
<comment type="subcellular location">
    <subcellularLocation>
        <location evidence="1">Cell membrane</location>
        <topology evidence="1">Peripheral membrane protein</topology>
    </subcellularLocation>
</comment>
<dbReference type="Gene3D" id="3.40.50.300">
    <property type="entry name" value="P-loop containing nucleotide triphosphate hydrolases"/>
    <property type="match status" value="1"/>
</dbReference>
<evidence type="ECO:0000256" key="3">
    <source>
        <dbReference type="ARBA" id="ARBA00022475"/>
    </source>
</evidence>
<dbReference type="GO" id="GO:0140359">
    <property type="term" value="F:ABC-type transporter activity"/>
    <property type="evidence" value="ECO:0007669"/>
    <property type="project" value="InterPro"/>
</dbReference>
<dbReference type="InterPro" id="IPR027417">
    <property type="entry name" value="P-loop_NTPase"/>
</dbReference>
<dbReference type="SMART" id="SM00382">
    <property type="entry name" value="AAA"/>
    <property type="match status" value="1"/>
</dbReference>
<name>A0A830EAI1_9EURY</name>
<dbReference type="InterPro" id="IPR003593">
    <property type="entry name" value="AAA+_ATPase"/>
</dbReference>
<organism evidence="16 17">
    <name type="scientific">Haloferax sulfurifontis</name>
    <dbReference type="NCBI Taxonomy" id="255616"/>
    <lineage>
        <taxon>Archaea</taxon>
        <taxon>Methanobacteriati</taxon>
        <taxon>Methanobacteriota</taxon>
        <taxon>Stenosarchaea group</taxon>
        <taxon>Halobacteria</taxon>
        <taxon>Halobacteriales</taxon>
        <taxon>Haloferacaceae</taxon>
        <taxon>Haloferax</taxon>
    </lineage>
</organism>
<dbReference type="SUPFAM" id="SSF52540">
    <property type="entry name" value="P-loop containing nucleoside triphosphate hydrolases"/>
    <property type="match status" value="1"/>
</dbReference>
<comment type="function">
    <text evidence="10">Part of the ABC transporter complex XacGHIJK involved in the uptake of xylose and arabinose. Responsible for energy coupling to the transport system.</text>
</comment>
<evidence type="ECO:0000256" key="12">
    <source>
        <dbReference type="ARBA" id="ARBA00065962"/>
    </source>
</evidence>
<dbReference type="InterPro" id="IPR017871">
    <property type="entry name" value="ABC_transporter-like_CS"/>
</dbReference>
<dbReference type="InterPro" id="IPR008995">
    <property type="entry name" value="Mo/tungstate-bd_C_term_dom"/>
</dbReference>
<dbReference type="InterPro" id="IPR013611">
    <property type="entry name" value="Transp-assoc_OB_typ2"/>
</dbReference>
<evidence type="ECO:0000256" key="1">
    <source>
        <dbReference type="ARBA" id="ARBA00004202"/>
    </source>
</evidence>
<dbReference type="Gene3D" id="2.40.50.100">
    <property type="match status" value="1"/>
</dbReference>
<dbReference type="Pfam" id="PF00005">
    <property type="entry name" value="ABC_tran"/>
    <property type="match status" value="1"/>
</dbReference>
<evidence type="ECO:0000256" key="10">
    <source>
        <dbReference type="ARBA" id="ARBA00053454"/>
    </source>
</evidence>
<comment type="caution">
    <text evidence="16">The sequence shown here is derived from an EMBL/GenBank/DDBJ whole genome shotgun (WGS) entry which is preliminary data.</text>
</comment>
<proteinExistence type="inferred from homology"/>
<comment type="catalytic activity">
    <reaction evidence="9">
        <text>L-arabinose(out) + ATP + H2O = L-arabinose(in) + ADP + phosphate + H(+)</text>
        <dbReference type="Rhea" id="RHEA:30007"/>
        <dbReference type="ChEBI" id="CHEBI:15377"/>
        <dbReference type="ChEBI" id="CHEBI:15378"/>
        <dbReference type="ChEBI" id="CHEBI:17535"/>
        <dbReference type="ChEBI" id="CHEBI:30616"/>
        <dbReference type="ChEBI" id="CHEBI:43474"/>
        <dbReference type="ChEBI" id="CHEBI:456216"/>
        <dbReference type="EC" id="7.5.2.13"/>
    </reaction>
    <physiologicalReaction direction="left-to-right" evidence="9">
        <dbReference type="Rhea" id="RHEA:30008"/>
    </physiologicalReaction>
</comment>
<evidence type="ECO:0000256" key="8">
    <source>
        <dbReference type="ARBA" id="ARBA00050355"/>
    </source>
</evidence>
<evidence type="ECO:0000259" key="15">
    <source>
        <dbReference type="PROSITE" id="PS50893"/>
    </source>
</evidence>
<dbReference type="PANTHER" id="PTHR43875">
    <property type="entry name" value="MALTODEXTRIN IMPORT ATP-BINDING PROTEIN MSMX"/>
    <property type="match status" value="1"/>
</dbReference>
<evidence type="ECO:0000256" key="6">
    <source>
        <dbReference type="ARBA" id="ARBA00022967"/>
    </source>
</evidence>
<dbReference type="InterPro" id="IPR003439">
    <property type="entry name" value="ABC_transporter-like_ATP-bd"/>
</dbReference>
<comment type="similarity">
    <text evidence="11">Belongs to the ABC transporter superfamily. Carbohydrate uptake transporter-1 (CUT1) (TC 3.A.1.1) family.</text>
</comment>
<dbReference type="GO" id="GO:0005524">
    <property type="term" value="F:ATP binding"/>
    <property type="evidence" value="ECO:0007669"/>
    <property type="project" value="UniProtKB-KW"/>
</dbReference>
<evidence type="ECO:0000256" key="2">
    <source>
        <dbReference type="ARBA" id="ARBA00022448"/>
    </source>
</evidence>
<dbReference type="PROSITE" id="PS50893">
    <property type="entry name" value="ABC_TRANSPORTER_2"/>
    <property type="match status" value="1"/>
</dbReference>
<evidence type="ECO:0000256" key="13">
    <source>
        <dbReference type="ARBA" id="ARBA00066315"/>
    </source>
</evidence>
<dbReference type="AlphaFoldDB" id="A0A830EAI1"/>
<dbReference type="PROSITE" id="PS00211">
    <property type="entry name" value="ABC_TRANSPORTER_1"/>
    <property type="match status" value="1"/>
</dbReference>
<feature type="compositionally biased region" description="Low complexity" evidence="14">
    <location>
        <begin position="1"/>
        <end position="13"/>
    </location>
</feature>
<dbReference type="Proteomes" id="UP000646833">
    <property type="component" value="Unassembled WGS sequence"/>
</dbReference>
<dbReference type="PANTHER" id="PTHR43875:SF15">
    <property type="entry name" value="TREHALOSE IMPORT ATP-BINDING PROTEIN SUGC"/>
    <property type="match status" value="1"/>
</dbReference>
<feature type="domain" description="ABC transporter" evidence="15">
    <location>
        <begin position="36"/>
        <end position="271"/>
    </location>
</feature>
<keyword evidence="3" id="KW-1003">Cell membrane</keyword>
<keyword evidence="4" id="KW-0547">Nucleotide-binding</keyword>
<comment type="subunit">
    <text evidence="12">The complex is composed of two ATP-binding proteins (XacJ and XacK), two transmembrane proteins (XacH and XacI) and a solute-binding protein (XacG).</text>
</comment>
<evidence type="ECO:0000256" key="5">
    <source>
        <dbReference type="ARBA" id="ARBA00022840"/>
    </source>
</evidence>
<keyword evidence="2" id="KW-0813">Transport</keyword>
<accession>A0A830EAI1</accession>
<dbReference type="GO" id="GO:0008643">
    <property type="term" value="P:carbohydrate transport"/>
    <property type="evidence" value="ECO:0007669"/>
    <property type="project" value="InterPro"/>
</dbReference>
<evidence type="ECO:0000256" key="7">
    <source>
        <dbReference type="ARBA" id="ARBA00023136"/>
    </source>
</evidence>
<keyword evidence="5 16" id="KW-0067">ATP-binding</keyword>
<dbReference type="InterPro" id="IPR015855">
    <property type="entry name" value="ABC_transpr_MalK-like"/>
</dbReference>
<evidence type="ECO:0000313" key="16">
    <source>
        <dbReference type="EMBL" id="GGC64438.1"/>
    </source>
</evidence>
<dbReference type="SUPFAM" id="SSF50331">
    <property type="entry name" value="MOP-like"/>
    <property type="match status" value="1"/>
</dbReference>
<comment type="catalytic activity">
    <reaction evidence="8">
        <text>D-xylose(out) + ATP + H2O = D-xylose(in) + ADP + phosphate + H(+)</text>
        <dbReference type="Rhea" id="RHEA:29899"/>
        <dbReference type="ChEBI" id="CHEBI:15377"/>
        <dbReference type="ChEBI" id="CHEBI:15378"/>
        <dbReference type="ChEBI" id="CHEBI:30616"/>
        <dbReference type="ChEBI" id="CHEBI:43474"/>
        <dbReference type="ChEBI" id="CHEBI:53455"/>
        <dbReference type="ChEBI" id="CHEBI:456216"/>
        <dbReference type="EC" id="7.5.2.13"/>
    </reaction>
    <physiologicalReaction direction="left-to-right" evidence="8">
        <dbReference type="Rhea" id="RHEA:29900"/>
    </physiologicalReaction>
</comment>
<keyword evidence="7" id="KW-0472">Membrane</keyword>
<evidence type="ECO:0000256" key="9">
    <source>
        <dbReference type="ARBA" id="ARBA00051890"/>
    </source>
</evidence>
<dbReference type="Pfam" id="PF08402">
    <property type="entry name" value="TOBE_2"/>
    <property type="match status" value="1"/>
</dbReference>
<sequence length="411" mass="45598">MTNQNQTTTMSNSESRPVETPDTNDGTAGENEDINVQIEGVTKVFGDQDSDEIVAVEDLNIDIRRGEFLVFVGPSGCGKTTSLRMVAGLENPTEGRIRIEDEDVTGYDPRERGIAMVFQNYALYPHMTVAENMSFPLRIRNYPADEIESRVTEAADLLEIDDLLDRKPSQLSGGQQQRVALGRAIVREPSVFLMDEPLSNLDAKLRVQMRTELNEIHQRVGKTTIYVTHDQAEAMTLGDRVVVLNDGKLQQIGPPQYLYDNPVNRFVAGFIGEPPMNFLPVSIREEDGGYTAVGEFFEFGLPVDVERAVDEWDGSLDSLTLGVRPEDLSDLSVLDEDEYTENSTLDAQVKVVEPMGSDKFLTVTSKTDEDTEFSARVAPESSVEPGESISLSATLDKIHLFDDETGQNITY</sequence>
<reference evidence="16" key="2">
    <citation type="submission" date="2020-09" db="EMBL/GenBank/DDBJ databases">
        <authorList>
            <person name="Sun Q."/>
            <person name="Sedlacek I."/>
        </authorList>
    </citation>
    <scope>NUCLEOTIDE SEQUENCE</scope>
    <source>
        <strain evidence="16">CCM 7217</strain>
    </source>
</reference>
<evidence type="ECO:0000256" key="11">
    <source>
        <dbReference type="ARBA" id="ARBA00061029"/>
    </source>
</evidence>
<dbReference type="Gene3D" id="2.40.50.140">
    <property type="entry name" value="Nucleic acid-binding proteins"/>
    <property type="match status" value="1"/>
</dbReference>
<keyword evidence="6" id="KW-1278">Translocase</keyword>
<dbReference type="InterPro" id="IPR012340">
    <property type="entry name" value="NA-bd_OB-fold"/>
</dbReference>
<protein>
    <recommendedName>
        <fullName evidence="13">ABC-type D-xylose/L-arabinose transporter</fullName>
        <ecNumber evidence="13">7.5.2.13</ecNumber>
    </recommendedName>
</protein>
<evidence type="ECO:0000313" key="17">
    <source>
        <dbReference type="Proteomes" id="UP000646833"/>
    </source>
</evidence>
<dbReference type="InterPro" id="IPR047641">
    <property type="entry name" value="ABC_transpr_MalK/UgpC-like"/>
</dbReference>
<reference evidence="16" key="1">
    <citation type="journal article" date="2014" name="Int. J. Syst. Evol. Microbiol.">
        <title>Complete genome sequence of Corynebacterium casei LMG S-19264T (=DSM 44701T), isolated from a smear-ripened cheese.</title>
        <authorList>
            <consortium name="US DOE Joint Genome Institute (JGI-PGF)"/>
            <person name="Walter F."/>
            <person name="Albersmeier A."/>
            <person name="Kalinowski J."/>
            <person name="Ruckert C."/>
        </authorList>
    </citation>
    <scope>NUCLEOTIDE SEQUENCE</scope>
    <source>
        <strain evidence="16">CCM 7217</strain>
    </source>
</reference>
<feature type="region of interest" description="Disordered" evidence="14">
    <location>
        <begin position="1"/>
        <end position="33"/>
    </location>
</feature>
<dbReference type="GO" id="GO:0016887">
    <property type="term" value="F:ATP hydrolysis activity"/>
    <property type="evidence" value="ECO:0007669"/>
    <property type="project" value="InterPro"/>
</dbReference>
<dbReference type="NCBIfam" id="NF008653">
    <property type="entry name" value="PRK11650.1"/>
    <property type="match status" value="1"/>
</dbReference>
<dbReference type="EMBL" id="BMCI01000005">
    <property type="protein sequence ID" value="GGC64438.1"/>
    <property type="molecule type" value="Genomic_DNA"/>
</dbReference>
<dbReference type="CDD" id="cd03301">
    <property type="entry name" value="ABC_MalK_N"/>
    <property type="match status" value="1"/>
</dbReference>
<dbReference type="FunFam" id="3.40.50.300:FF:000042">
    <property type="entry name" value="Maltose/maltodextrin ABC transporter, ATP-binding protein"/>
    <property type="match status" value="1"/>
</dbReference>